<dbReference type="AlphaFoldDB" id="A0A2H0USE4"/>
<dbReference type="InterPro" id="IPR002477">
    <property type="entry name" value="Peptidoglycan-bd-like"/>
</dbReference>
<name>A0A2H0USE4_9BACT</name>
<evidence type="ECO:0000313" key="2">
    <source>
        <dbReference type="EMBL" id="PIR89293.1"/>
    </source>
</evidence>
<dbReference type="Proteomes" id="UP000231157">
    <property type="component" value="Unassembled WGS sequence"/>
</dbReference>
<reference evidence="3" key="1">
    <citation type="submission" date="2017-09" db="EMBL/GenBank/DDBJ databases">
        <title>Depth-based differentiation of microbial function through sediment-hosted aquifers and enrichment of novel symbionts in the deep terrestrial subsurface.</title>
        <authorList>
            <person name="Probst A.J."/>
            <person name="Ladd B."/>
            <person name="Jarett J.K."/>
            <person name="Geller-Mcgrath D.E."/>
            <person name="Sieber C.M.K."/>
            <person name="Emerson J.B."/>
            <person name="Anantharaman K."/>
            <person name="Thomas B.C."/>
            <person name="Malmstrom R."/>
            <person name="Stieglmeier M."/>
            <person name="Klingl A."/>
            <person name="Woyke T."/>
            <person name="Ryan C.M."/>
            <person name="Banfield J.F."/>
        </authorList>
    </citation>
    <scope>NUCLEOTIDE SEQUENCE [LARGE SCALE GENOMIC DNA]</scope>
</reference>
<dbReference type="InterPro" id="IPR036365">
    <property type="entry name" value="PGBD-like_sf"/>
</dbReference>
<gene>
    <name evidence="2" type="ORF">COU07_00120</name>
</gene>
<dbReference type="EMBL" id="PFAZ01000001">
    <property type="protein sequence ID" value="PIR89293.1"/>
    <property type="molecule type" value="Genomic_DNA"/>
</dbReference>
<comment type="caution">
    <text evidence="2">The sequence shown here is derived from an EMBL/GenBank/DDBJ whole genome shotgun (WGS) entry which is preliminary data.</text>
</comment>
<dbReference type="SUPFAM" id="SSF47090">
    <property type="entry name" value="PGBD-like"/>
    <property type="match status" value="1"/>
</dbReference>
<sequence length="87" mass="9899">MGEVKKLQEFLNTYEGEKLPVTGFYGNMTFAAINRFQLKYSNDILLPWVAYGLPNSKSATGYVYKTTRYKINAIVCPENQSPKPMLP</sequence>
<feature type="domain" description="Peptidoglycan binding-like" evidence="1">
    <location>
        <begin position="3"/>
        <end position="40"/>
    </location>
</feature>
<dbReference type="Pfam" id="PF01471">
    <property type="entry name" value="PG_binding_1"/>
    <property type="match status" value="1"/>
</dbReference>
<evidence type="ECO:0000259" key="1">
    <source>
        <dbReference type="Pfam" id="PF01471"/>
    </source>
</evidence>
<dbReference type="Gene3D" id="1.10.101.10">
    <property type="entry name" value="PGBD-like superfamily/PGBD"/>
    <property type="match status" value="1"/>
</dbReference>
<evidence type="ECO:0000313" key="3">
    <source>
        <dbReference type="Proteomes" id="UP000231157"/>
    </source>
</evidence>
<dbReference type="InterPro" id="IPR036366">
    <property type="entry name" value="PGBDSf"/>
</dbReference>
<protein>
    <recommendedName>
        <fullName evidence="1">Peptidoglycan binding-like domain-containing protein</fullName>
    </recommendedName>
</protein>
<proteinExistence type="predicted"/>
<accession>A0A2H0USE4</accession>
<organism evidence="2 3">
    <name type="scientific">Candidatus Harrisonbacteria bacterium CG10_big_fil_rev_8_21_14_0_10_40_38</name>
    <dbReference type="NCBI Taxonomy" id="1974583"/>
    <lineage>
        <taxon>Bacteria</taxon>
        <taxon>Candidatus Harrisoniibacteriota</taxon>
    </lineage>
</organism>